<dbReference type="InterPro" id="IPR004146">
    <property type="entry name" value="DC1"/>
</dbReference>
<dbReference type="Gramene" id="KQJ98166">
    <property type="protein sequence ID" value="KQJ98166"/>
    <property type="gene ID" value="BRADI_3g35240v3"/>
</dbReference>
<dbReference type="EMBL" id="CM000882">
    <property type="protein sequence ID" value="PNT68037.1"/>
    <property type="molecule type" value="Genomic_DNA"/>
</dbReference>
<gene>
    <name evidence="4" type="primary">LOC104583707</name>
    <name evidence="3" type="ORF">BRADI_3g35240v3</name>
</gene>
<feature type="domain" description="DC1" evidence="2">
    <location>
        <begin position="18"/>
        <end position="65"/>
    </location>
</feature>
<dbReference type="SUPFAM" id="SSF57889">
    <property type="entry name" value="Cysteine-rich domain"/>
    <property type="match status" value="1"/>
</dbReference>
<dbReference type="Pfam" id="PF03107">
    <property type="entry name" value="C1_2"/>
    <property type="match status" value="1"/>
</dbReference>
<dbReference type="eggNOG" id="ENOG502QUAU">
    <property type="taxonomic scope" value="Eukaryota"/>
</dbReference>
<dbReference type="PANTHER" id="PTHR46477:SF8">
    <property type="entry name" value="OS08G0257100 PROTEIN"/>
    <property type="match status" value="1"/>
</dbReference>
<dbReference type="Gramene" id="PNT68037">
    <property type="protein sequence ID" value="PNT68037"/>
    <property type="gene ID" value="BRADI_3g35240v3"/>
</dbReference>
<proteinExistence type="predicted"/>
<organism evidence="3">
    <name type="scientific">Brachypodium distachyon</name>
    <name type="common">Purple false brome</name>
    <name type="synonym">Trachynia distachya</name>
    <dbReference type="NCBI Taxonomy" id="15368"/>
    <lineage>
        <taxon>Eukaryota</taxon>
        <taxon>Viridiplantae</taxon>
        <taxon>Streptophyta</taxon>
        <taxon>Embryophyta</taxon>
        <taxon>Tracheophyta</taxon>
        <taxon>Spermatophyta</taxon>
        <taxon>Magnoliopsida</taxon>
        <taxon>Liliopsida</taxon>
        <taxon>Poales</taxon>
        <taxon>Poaceae</taxon>
        <taxon>BOP clade</taxon>
        <taxon>Pooideae</taxon>
        <taxon>Stipodae</taxon>
        <taxon>Brachypodieae</taxon>
        <taxon>Brachypodium</taxon>
    </lineage>
</organism>
<dbReference type="RefSeq" id="XP_010235105.1">
    <property type="nucleotide sequence ID" value="XM_010236803.3"/>
</dbReference>
<dbReference type="EMBL" id="CM000882">
    <property type="protein sequence ID" value="KQJ98166.1"/>
    <property type="molecule type" value="Genomic_DNA"/>
</dbReference>
<dbReference type="KEGG" id="bdi:104583707"/>
<dbReference type="Proteomes" id="UP000008810">
    <property type="component" value="Chromosome 3"/>
</dbReference>
<dbReference type="OMA" id="KVKHRCS"/>
<dbReference type="EnsemblPlants" id="PNT68037">
    <property type="protein sequence ID" value="PNT68037"/>
    <property type="gene ID" value="BRADI_3g35240v3"/>
</dbReference>
<dbReference type="OrthoDB" id="609232at2759"/>
<sequence length="268" mass="28931">MTILSTGDAAEIFLPAVHLHKLKKTEPAGDVNRFKCDGCKEDNGAGVRYTCTSPACNFDLHTCCAKLAGARLVHPFDKSIELKFLYEAPTSENDRRLCDACGGKVLGFNYQCGNLNLHPCCAELPALIEKEDLAFELREKASHKCTGCGGSGGYMTFWFYRSKCKKYYLHVRCVKEILLGQQLNQLAAAAGSSSSSSSSSSAAVAAGDVVTTFVKERALEKYKKKMDGETFERILRVVATVLRVILGVLIGDPTTLLIAGAAFLPGSG</sequence>
<dbReference type="STRING" id="15368.I1I6U2"/>
<keyword evidence="1" id="KW-0677">Repeat</keyword>
<protein>
    <recommendedName>
        <fullName evidence="2">DC1 domain-containing protein</fullName>
    </recommendedName>
</protein>
<evidence type="ECO:0000313" key="4">
    <source>
        <dbReference type="EnsemblPlants" id="KQJ98166"/>
    </source>
</evidence>
<evidence type="ECO:0000256" key="1">
    <source>
        <dbReference type="ARBA" id="ARBA00022737"/>
    </source>
</evidence>
<dbReference type="HOGENOM" id="CLU_056082_1_0_1"/>
<dbReference type="PANTHER" id="PTHR46477">
    <property type="entry name" value="CYSTEINE/HISTIDINE-RICH C1 DOMAIN FAMILY PROTEIN"/>
    <property type="match status" value="1"/>
</dbReference>
<keyword evidence="5" id="KW-1185">Reference proteome</keyword>
<dbReference type="GeneID" id="104583707"/>
<reference evidence="3 4" key="1">
    <citation type="journal article" date="2010" name="Nature">
        <title>Genome sequencing and analysis of the model grass Brachypodium distachyon.</title>
        <authorList>
            <consortium name="International Brachypodium Initiative"/>
        </authorList>
    </citation>
    <scope>NUCLEOTIDE SEQUENCE [LARGE SCALE GENOMIC DNA]</scope>
    <source>
        <strain evidence="3">Bd21</strain>
        <strain evidence="4">cv. Bd21</strain>
    </source>
</reference>
<evidence type="ECO:0000313" key="3">
    <source>
        <dbReference type="EMBL" id="KQJ98166.1"/>
    </source>
</evidence>
<dbReference type="AlphaFoldDB" id="I1I6U2"/>
<dbReference type="InterPro" id="IPR046349">
    <property type="entry name" value="C1-like_sf"/>
</dbReference>
<reference evidence="3" key="2">
    <citation type="submission" date="2017-06" db="EMBL/GenBank/DDBJ databases">
        <title>WGS assembly of Brachypodium distachyon.</title>
        <authorList>
            <consortium name="The International Brachypodium Initiative"/>
            <person name="Lucas S."/>
            <person name="Harmon-Smith M."/>
            <person name="Lail K."/>
            <person name="Tice H."/>
            <person name="Grimwood J."/>
            <person name="Bruce D."/>
            <person name="Barry K."/>
            <person name="Shu S."/>
            <person name="Lindquist E."/>
            <person name="Wang M."/>
            <person name="Pitluck S."/>
            <person name="Vogel J.P."/>
            <person name="Garvin D.F."/>
            <person name="Mockler T.C."/>
            <person name="Schmutz J."/>
            <person name="Rokhsar D."/>
            <person name="Bevan M.W."/>
        </authorList>
    </citation>
    <scope>NUCLEOTIDE SEQUENCE</scope>
    <source>
        <strain evidence="3">Bd21</strain>
    </source>
</reference>
<dbReference type="EnsemblPlants" id="KQJ98166">
    <property type="protein sequence ID" value="KQJ98166"/>
    <property type="gene ID" value="BRADI_3g35240v3"/>
</dbReference>
<reference evidence="4" key="3">
    <citation type="submission" date="2018-08" db="UniProtKB">
        <authorList>
            <consortium name="EnsemblPlants"/>
        </authorList>
    </citation>
    <scope>IDENTIFICATION</scope>
    <source>
        <strain evidence="4">cv. Bd21</strain>
    </source>
</reference>
<accession>I1I6U2</accession>
<evidence type="ECO:0000259" key="2">
    <source>
        <dbReference type="Pfam" id="PF03107"/>
    </source>
</evidence>
<evidence type="ECO:0000313" key="5">
    <source>
        <dbReference type="Proteomes" id="UP000008810"/>
    </source>
</evidence>
<name>I1I6U2_BRADI</name>
<dbReference type="RefSeq" id="XP_010235104.1">
    <property type="nucleotide sequence ID" value="XM_010236802.3"/>
</dbReference>